<reference evidence="1 2" key="1">
    <citation type="submission" date="2019-03" db="EMBL/GenBank/DDBJ databases">
        <title>Characterization of a novel Mycoplasma cynos real-time PCR assay.</title>
        <authorList>
            <person name="Tallmadge R.L."/>
            <person name="Mitchell P.K."/>
            <person name="Goodman L."/>
        </authorList>
    </citation>
    <scope>NUCLEOTIDE SEQUENCE [LARGE SCALE GENOMIC DNA]</scope>
    <source>
        <strain evidence="1 2">1642</strain>
    </source>
</reference>
<accession>A0A507SK68</accession>
<comment type="caution">
    <text evidence="1">The sequence shown here is derived from an EMBL/GenBank/DDBJ whole genome shotgun (WGS) entry which is preliminary data.</text>
</comment>
<dbReference type="Proteomes" id="UP000320801">
    <property type="component" value="Unassembled WGS sequence"/>
</dbReference>
<evidence type="ECO:0000313" key="2">
    <source>
        <dbReference type="Proteomes" id="UP000320801"/>
    </source>
</evidence>
<dbReference type="AlphaFoldDB" id="A0A507SK68"/>
<evidence type="ECO:0000313" key="1">
    <source>
        <dbReference type="EMBL" id="TQC51326.1"/>
    </source>
</evidence>
<proteinExistence type="predicted"/>
<gene>
    <name evidence="1" type="ORF">E1I18_03125</name>
</gene>
<dbReference type="EMBL" id="SMDN01000015">
    <property type="protein sequence ID" value="TQC51326.1"/>
    <property type="molecule type" value="Genomic_DNA"/>
</dbReference>
<keyword evidence="2" id="KW-1185">Reference proteome</keyword>
<dbReference type="OrthoDB" id="398495at2"/>
<dbReference type="RefSeq" id="WP_141484145.1">
    <property type="nucleotide sequence ID" value="NZ_SMDN01000015.1"/>
</dbReference>
<organism evidence="1 2">
    <name type="scientific">Mycoplasmopsis mucosicanis</name>
    <dbReference type="NCBI Taxonomy" id="458208"/>
    <lineage>
        <taxon>Bacteria</taxon>
        <taxon>Bacillati</taxon>
        <taxon>Mycoplasmatota</taxon>
        <taxon>Mycoplasmoidales</taxon>
        <taxon>Metamycoplasmataceae</taxon>
        <taxon>Mycoplasmopsis</taxon>
    </lineage>
</organism>
<protein>
    <submittedName>
        <fullName evidence="1">Uncharacterized protein</fullName>
    </submittedName>
</protein>
<name>A0A507SK68_9BACT</name>
<sequence length="224" mass="27076">MKITNEAFKKLVYEYFYTFIKLQSISLMHWPDSLIKHQLRLILHWDKNFFYHSLGISKLSKQKQISKHIYEFVFAVLEDKITFESLFKLLNYKQRTNMIKKIIAAQWFIKKINSPRLFDYFKLKPMTNETDVYQHSECLLVGEYDAQYVVVVHCWIGNQYNLNIEQHRSIYWNAKKDTLNIVLIPFSLKLMRKSKLNDLNLMKINWNFNNYYQNKTNFTSSAIN</sequence>